<dbReference type="EMBL" id="BOPG01000082">
    <property type="protein sequence ID" value="GIJ62746.1"/>
    <property type="molecule type" value="Genomic_DNA"/>
</dbReference>
<name>A0A8J3ZF39_9ACTN</name>
<evidence type="ECO:0000313" key="2">
    <source>
        <dbReference type="Proteomes" id="UP000612585"/>
    </source>
</evidence>
<evidence type="ECO:0000313" key="1">
    <source>
        <dbReference type="EMBL" id="GIJ62746.1"/>
    </source>
</evidence>
<sequence length="382" mass="42188">MTASCAPTAHSPLLRKVVPGPRMLARLDAIVVPSGRSASRCEHAAELARELDCVLLVLASRDSLGTEIRAAIGQHDRGNQYIVDVPPDLGERLPQLATTDLLAGEGFHRKTDVSAKRNLGLALTYMARLGRILFLDDDIRIPETADLRRAAWLLRTHDAVGMRVEGYPDNSVVCHANRETGGRQGTFVGAGALAVGSDRVNSFFPEIYNEDWFFLLDHSTLLPVAVTGVAVQDRFDPFDDPDRARGQEFGDLLAEGLFAILDRGGRIRHADIAYWRWFIEQRRRFIDGILERLELNAMPGSEQIAAALLAARGQLDEHVSPELCRHYLDAWRHDLGTWATFRANLPLGLPIGSAAELFDLPVSTSAFGGGFEREGTHAWLPW</sequence>
<keyword evidence="2" id="KW-1185">Reference proteome</keyword>
<protein>
    <submittedName>
        <fullName evidence="1">Uncharacterized protein</fullName>
    </submittedName>
</protein>
<gene>
    <name evidence="1" type="ORF">Vau01_102620</name>
</gene>
<dbReference type="Proteomes" id="UP000612585">
    <property type="component" value="Unassembled WGS sequence"/>
</dbReference>
<dbReference type="RefSeq" id="WP_204008584.1">
    <property type="nucleotide sequence ID" value="NZ_BOPG01000082.1"/>
</dbReference>
<proteinExistence type="predicted"/>
<accession>A0A8J3ZF39</accession>
<reference evidence="1" key="1">
    <citation type="submission" date="2021-01" db="EMBL/GenBank/DDBJ databases">
        <title>Whole genome shotgun sequence of Virgisporangium aurantiacum NBRC 16421.</title>
        <authorList>
            <person name="Komaki H."/>
            <person name="Tamura T."/>
        </authorList>
    </citation>
    <scope>NUCLEOTIDE SEQUENCE</scope>
    <source>
        <strain evidence="1">NBRC 16421</strain>
    </source>
</reference>
<comment type="caution">
    <text evidence="1">The sequence shown here is derived from an EMBL/GenBank/DDBJ whole genome shotgun (WGS) entry which is preliminary data.</text>
</comment>
<dbReference type="AlphaFoldDB" id="A0A8J3ZF39"/>
<organism evidence="1 2">
    <name type="scientific">Virgisporangium aurantiacum</name>
    <dbReference type="NCBI Taxonomy" id="175570"/>
    <lineage>
        <taxon>Bacteria</taxon>
        <taxon>Bacillati</taxon>
        <taxon>Actinomycetota</taxon>
        <taxon>Actinomycetes</taxon>
        <taxon>Micromonosporales</taxon>
        <taxon>Micromonosporaceae</taxon>
        <taxon>Virgisporangium</taxon>
    </lineage>
</organism>